<evidence type="ECO:0000256" key="2">
    <source>
        <dbReference type="ARBA" id="ARBA00022618"/>
    </source>
</evidence>
<dbReference type="PANTHER" id="PTHR11210">
    <property type="entry name" value="RING BOX"/>
    <property type="match status" value="1"/>
</dbReference>
<dbReference type="Proteomes" id="UP000836788">
    <property type="component" value="Chromosome 5"/>
</dbReference>
<dbReference type="FunFam" id="3.30.40.10:FF:000552">
    <property type="entry name" value="Anaphase promoting complex subunit, putative"/>
    <property type="match status" value="1"/>
</dbReference>
<dbReference type="GO" id="GO:0061630">
    <property type="term" value="F:ubiquitin protein ligase activity"/>
    <property type="evidence" value="ECO:0007669"/>
    <property type="project" value="InterPro"/>
</dbReference>
<dbReference type="Pfam" id="PF12861">
    <property type="entry name" value="zf-ANAPC11"/>
    <property type="match status" value="1"/>
</dbReference>
<feature type="non-terminal residue" evidence="11">
    <location>
        <position position="82"/>
    </location>
</feature>
<name>A0A8J9SH89_PHATR</name>
<dbReference type="InterPro" id="IPR013083">
    <property type="entry name" value="Znf_RING/FYVE/PHD"/>
</dbReference>
<evidence type="ECO:0000256" key="4">
    <source>
        <dbReference type="ARBA" id="ARBA00022771"/>
    </source>
</evidence>
<proteinExistence type="predicted"/>
<evidence type="ECO:0000256" key="9">
    <source>
        <dbReference type="PROSITE-ProRule" id="PRU00175"/>
    </source>
</evidence>
<dbReference type="SMART" id="SM00184">
    <property type="entry name" value="RING"/>
    <property type="match status" value="1"/>
</dbReference>
<protein>
    <recommendedName>
        <fullName evidence="1">Anaphase-promoting complex subunit 11</fullName>
    </recommendedName>
</protein>
<keyword evidence="7" id="KW-0862">Zinc</keyword>
<dbReference type="GO" id="GO:0097602">
    <property type="term" value="F:cullin family protein binding"/>
    <property type="evidence" value="ECO:0007669"/>
    <property type="project" value="InterPro"/>
</dbReference>
<dbReference type="InterPro" id="IPR001841">
    <property type="entry name" value="Znf_RING"/>
</dbReference>
<dbReference type="GO" id="GO:0008270">
    <property type="term" value="F:zinc ion binding"/>
    <property type="evidence" value="ECO:0007669"/>
    <property type="project" value="UniProtKB-KW"/>
</dbReference>
<keyword evidence="2" id="KW-0132">Cell division</keyword>
<accession>A0A8J9SH89</accession>
<gene>
    <name evidence="11" type="ORF">PTTT1_LOCUS45715</name>
</gene>
<dbReference type="Gene3D" id="3.30.40.10">
    <property type="entry name" value="Zinc/RING finger domain, C3HC4 (zinc finger)"/>
    <property type="match status" value="1"/>
</dbReference>
<dbReference type="InterPro" id="IPR024991">
    <property type="entry name" value="RING-H2_APC11"/>
</dbReference>
<sequence length="82" mass="9474">LRVRIQRYHGVAQWSWNANDEVCGICQTAFEGTAPNIKYPGEDCPVVWGKCGHAYHLQCLTTWLQQPTSKNSCPMCRQEWEF</sequence>
<dbReference type="CDD" id="cd16456">
    <property type="entry name" value="RING-H2_APC11"/>
    <property type="match status" value="1"/>
</dbReference>
<dbReference type="AlphaFoldDB" id="A0A8J9SH89"/>
<dbReference type="PROSITE" id="PS50089">
    <property type="entry name" value="ZF_RING_2"/>
    <property type="match status" value="1"/>
</dbReference>
<dbReference type="EMBL" id="OU594946">
    <property type="protein sequence ID" value="CAG9290729.1"/>
    <property type="molecule type" value="Genomic_DNA"/>
</dbReference>
<dbReference type="GO" id="GO:0051301">
    <property type="term" value="P:cell division"/>
    <property type="evidence" value="ECO:0007669"/>
    <property type="project" value="UniProtKB-KW"/>
</dbReference>
<reference evidence="11" key="1">
    <citation type="submission" date="2022-02" db="EMBL/GenBank/DDBJ databases">
        <authorList>
            <person name="Giguere J D."/>
        </authorList>
    </citation>
    <scope>NUCLEOTIDE SEQUENCE</scope>
    <source>
        <strain evidence="11">CCAP 1055/1</strain>
    </source>
</reference>
<dbReference type="GO" id="GO:0005680">
    <property type="term" value="C:anaphase-promoting complex"/>
    <property type="evidence" value="ECO:0007669"/>
    <property type="project" value="InterPro"/>
</dbReference>
<keyword evidence="4 9" id="KW-0863">Zinc-finger</keyword>
<organism evidence="11">
    <name type="scientific">Phaeodactylum tricornutum</name>
    <name type="common">Diatom</name>
    <dbReference type="NCBI Taxonomy" id="2850"/>
    <lineage>
        <taxon>Eukaryota</taxon>
        <taxon>Sar</taxon>
        <taxon>Stramenopiles</taxon>
        <taxon>Ochrophyta</taxon>
        <taxon>Bacillariophyta</taxon>
        <taxon>Bacillariophyceae</taxon>
        <taxon>Bacillariophycidae</taxon>
        <taxon>Naviculales</taxon>
        <taxon>Phaeodactylaceae</taxon>
        <taxon>Phaeodactylum</taxon>
    </lineage>
</organism>
<dbReference type="InterPro" id="IPR051031">
    <property type="entry name" value="RING-box_E3_Ubiquitin_Ligase"/>
</dbReference>
<keyword evidence="3" id="KW-0479">Metal-binding</keyword>
<keyword evidence="8" id="KW-0131">Cell cycle</keyword>
<keyword evidence="6" id="KW-0833">Ubl conjugation pathway</keyword>
<evidence type="ECO:0000259" key="10">
    <source>
        <dbReference type="PROSITE" id="PS50089"/>
    </source>
</evidence>
<feature type="non-terminal residue" evidence="11">
    <location>
        <position position="1"/>
    </location>
</feature>
<evidence type="ECO:0000256" key="3">
    <source>
        <dbReference type="ARBA" id="ARBA00022723"/>
    </source>
</evidence>
<feature type="domain" description="RING-type" evidence="10">
    <location>
        <begin position="23"/>
        <end position="77"/>
    </location>
</feature>
<keyword evidence="5" id="KW-0498">Mitosis</keyword>
<evidence type="ECO:0000256" key="6">
    <source>
        <dbReference type="ARBA" id="ARBA00022786"/>
    </source>
</evidence>
<evidence type="ECO:0000256" key="7">
    <source>
        <dbReference type="ARBA" id="ARBA00022833"/>
    </source>
</evidence>
<dbReference type="SUPFAM" id="SSF57850">
    <property type="entry name" value="RING/U-box"/>
    <property type="match status" value="1"/>
</dbReference>
<evidence type="ECO:0000313" key="11">
    <source>
        <dbReference type="EMBL" id="CAG9290729.1"/>
    </source>
</evidence>
<evidence type="ECO:0000256" key="8">
    <source>
        <dbReference type="ARBA" id="ARBA00023306"/>
    </source>
</evidence>
<dbReference type="GO" id="GO:0031145">
    <property type="term" value="P:anaphase-promoting complex-dependent catabolic process"/>
    <property type="evidence" value="ECO:0007669"/>
    <property type="project" value="InterPro"/>
</dbReference>
<evidence type="ECO:0000256" key="1">
    <source>
        <dbReference type="ARBA" id="ARBA00013928"/>
    </source>
</evidence>
<evidence type="ECO:0000256" key="5">
    <source>
        <dbReference type="ARBA" id="ARBA00022776"/>
    </source>
</evidence>